<dbReference type="InterPro" id="IPR029151">
    <property type="entry name" value="Sensor-like_sf"/>
</dbReference>
<dbReference type="EMBL" id="CALNXJ010000057">
    <property type="protein sequence ID" value="CAH3155063.1"/>
    <property type="molecule type" value="Genomic_DNA"/>
</dbReference>
<dbReference type="GO" id="GO:0005891">
    <property type="term" value="C:voltage-gated calcium channel complex"/>
    <property type="evidence" value="ECO:0007669"/>
    <property type="project" value="TreeGrafter"/>
</dbReference>
<evidence type="ECO:0000313" key="4">
    <source>
        <dbReference type="Proteomes" id="UP001159428"/>
    </source>
</evidence>
<evidence type="ECO:0000313" key="3">
    <source>
        <dbReference type="EMBL" id="CAH3155063.1"/>
    </source>
</evidence>
<dbReference type="Proteomes" id="UP001159428">
    <property type="component" value="Unassembled WGS sequence"/>
</dbReference>
<proteinExistence type="predicted"/>
<reference evidence="3 4" key="1">
    <citation type="submission" date="2022-05" db="EMBL/GenBank/DDBJ databases">
        <authorList>
            <consortium name="Genoscope - CEA"/>
            <person name="William W."/>
        </authorList>
    </citation>
    <scope>NUCLEOTIDE SEQUENCE [LARGE SCALE GENOMIC DNA]</scope>
</reference>
<dbReference type="PROSITE" id="PS50234">
    <property type="entry name" value="VWFA"/>
    <property type="match status" value="1"/>
</dbReference>
<dbReference type="SMART" id="SM00327">
    <property type="entry name" value="VWA"/>
    <property type="match status" value="1"/>
</dbReference>
<dbReference type="SUPFAM" id="SSF53300">
    <property type="entry name" value="vWA-like"/>
    <property type="match status" value="1"/>
</dbReference>
<dbReference type="SUPFAM" id="SSF103190">
    <property type="entry name" value="Sensory domain-like"/>
    <property type="match status" value="2"/>
</dbReference>
<keyword evidence="1" id="KW-0812">Transmembrane</keyword>
<dbReference type="InterPro" id="IPR002035">
    <property type="entry name" value="VWF_A"/>
</dbReference>
<protein>
    <recommendedName>
        <fullName evidence="2">VWFA domain-containing protein</fullName>
    </recommendedName>
</protein>
<dbReference type="PANTHER" id="PTHR10166">
    <property type="entry name" value="VOLTAGE-DEPENDENT CALCIUM CHANNEL SUBUNIT ALPHA-2/DELTA-RELATED"/>
    <property type="match status" value="1"/>
</dbReference>
<evidence type="ECO:0000256" key="1">
    <source>
        <dbReference type="SAM" id="Phobius"/>
    </source>
</evidence>
<name>A0AAU9XQS2_9CNID</name>
<organism evidence="3 4">
    <name type="scientific">Pocillopora meandrina</name>
    <dbReference type="NCBI Taxonomy" id="46732"/>
    <lineage>
        <taxon>Eukaryota</taxon>
        <taxon>Metazoa</taxon>
        <taxon>Cnidaria</taxon>
        <taxon>Anthozoa</taxon>
        <taxon>Hexacorallia</taxon>
        <taxon>Scleractinia</taxon>
        <taxon>Astrocoeniina</taxon>
        <taxon>Pocilloporidae</taxon>
        <taxon>Pocillopora</taxon>
    </lineage>
</organism>
<dbReference type="Gene3D" id="3.40.50.410">
    <property type="entry name" value="von Willebrand factor, type A domain"/>
    <property type="match status" value="1"/>
</dbReference>
<evidence type="ECO:0000259" key="2">
    <source>
        <dbReference type="PROSITE" id="PS50234"/>
    </source>
</evidence>
<dbReference type="Pfam" id="PF00092">
    <property type="entry name" value="VWA"/>
    <property type="match status" value="1"/>
</dbReference>
<dbReference type="InterPro" id="IPR051173">
    <property type="entry name" value="Ca_channel_alpha-2/delta"/>
</dbReference>
<feature type="domain" description="VWFA" evidence="2">
    <location>
        <begin position="771"/>
        <end position="970"/>
    </location>
</feature>
<accession>A0AAU9XQS2</accession>
<dbReference type="FunFam" id="3.30.450.20:FF:000024">
    <property type="entry name" value="VWFA and cache domain-containing protein 1"/>
    <property type="match status" value="1"/>
</dbReference>
<dbReference type="CDD" id="cd12913">
    <property type="entry name" value="PDC1_MCP_like"/>
    <property type="match status" value="1"/>
</dbReference>
<dbReference type="GO" id="GO:0005245">
    <property type="term" value="F:voltage-gated calcium channel activity"/>
    <property type="evidence" value="ECO:0007669"/>
    <property type="project" value="TreeGrafter"/>
</dbReference>
<feature type="transmembrane region" description="Helical" evidence="1">
    <location>
        <begin position="399"/>
        <end position="423"/>
    </location>
</feature>
<comment type="caution">
    <text evidence="3">The sequence shown here is derived from an EMBL/GenBank/DDBJ whole genome shotgun (WGS) entry which is preliminary data.</text>
</comment>
<gene>
    <name evidence="3" type="ORF">PMEA_00027950</name>
</gene>
<keyword evidence="1" id="KW-0472">Membrane</keyword>
<dbReference type="Gene3D" id="3.30.450.20">
    <property type="entry name" value="PAS domain"/>
    <property type="match status" value="3"/>
</dbReference>
<keyword evidence="1" id="KW-1133">Transmembrane helix</keyword>
<feature type="transmembrane region" description="Helical" evidence="1">
    <location>
        <begin position="1619"/>
        <end position="1642"/>
    </location>
</feature>
<dbReference type="PANTHER" id="PTHR10166:SF66">
    <property type="entry name" value="VWFA AND CACHE DOMAIN-CONTAINING PROTEIN CG16868"/>
    <property type="match status" value="1"/>
</dbReference>
<dbReference type="InterPro" id="IPR036465">
    <property type="entry name" value="vWFA_dom_sf"/>
</dbReference>
<sequence length="1883" mass="210192">MKSAIAINPGFKSGIRNTVLATKKVEDIWFRKKSEYTKYLVWRYVGTANGVFRMTPGTLLAKSYDPRKRPWYHTALSNTGSVALSTPYIDAFGAGVVITAAHTLYRGETNSQHSTNDQVIGVMGADFPLSYFQKLLTDTYPKCEESSYDCFVLDSAGFLIMHNDFLQPDITTKTLEYVHITEKEKDISEDLIQKGYLVKKECRNLEKIGLQSFYELKLPFQGVSTLENGQRCKKYQLLKVGGSNAFLGIISRESSCSSKTCSCSTNKECSNVKGLTCECPCSSRLEFHYCRSEFPASNISICPVPATVVLSERVNDPSVNGLGKCFDPQCDKKPDSESCDGVVGCYWCVRDKFNTPLSKKYCADINTCYGGRQGTIAPGSGNIPTNPTKPEDDDDEGGLSAGAIVGIVLGSIAAIIVLTFIFVKCKREHFSKCNAPPPITRPPYPPKFGVPVHSASVNIPPPPSYDQMILEYSSYTRCIQKRWLTRNKPSFLSLCSPGTFLPIAPCDAQINGKIIRELDRSIDHVLEEPQSFRERRLTDDLLMFDQRERLNFSAVPQLSDRLRMKRNQRDGLRFCATIDKLTVTFVVHSTSVFSESDHPYERSFSVSLLYEGFEYFDSLKYYERELRGTNIVPLANKLRDIFKARFTIAERLKKAVENAYGTTEEPFPECCKFDKSTLKYDVRFRSKVNLNSMCLKIAGTAPKNPIHLDRTILKEMKAISDEYPSVKWQYFGSEQGVMTNFPAYDDTVKCDGYDPRFRPFYVETATPEAKDVVLVIDTSFSMVGDKLNTAKEAAKTVLDTLNPKDQVGIVSFVDKVKTPNSENCYSKQLALAIPPNVRNMKYFVTNLAASNGFTKFKPAFEKAFDLLQGSVPRGSGKKRKRVILFLTDGAPTEEKEIKDVFVTIRDRNVELNNSVIILTYGFNKNQDDILIQIANQNGTKHGVAANTSVGDVARGSYTYIEDIRTLRSKMATYYDLFAEQFSQPIVSVPYVDAWGTGLLVSITIACYNHGKFIGVAGTDINIEDLMPDFTKYFKQGRTTYTFMITKSGRTLIHPLLPAPADAYGDPIYMDIRNLERPEADFKEVFESMTNGTKGSKSFKATRYLPKGGVTLDGVTETSIDSTYHWYPVLETEFSVCVVIPPSLKNDVLRPLQIPHGYTFTYHRIDLLPPRKVCSYFGNTTAKDTTVVKFAPDAFLDPYTYIGSQETNVTVLSLDNYMTKRPGSESYSKLRSGIRDSVTATWKLDDIWLHSKTNFTQYVIWRYIGTANGVFRQTPGGALRKNYDPRKRPWYNTALLHHGLLTLTTPYLDVGGAGEVITAARALFHGESNHLYRAYDEALGVLGADFPLRYFYRLLTDAYPKCRETEDYSCFIIDDAGFLVMHEDFMVPSASEEGGVENVHITEKEKHIALHMFQNGYLKKKKCRKLEDLQMQTFYEVTLPDGGVDALDNVGGCNRYQLGKIGGTNVYLGISVKDSICSSQAECTCSSGKQCLNPSSCECPCHSKLVFRYCHGEFPNSSLPICPALGPKQADFDSFSTLKSEKCLEKCFDPHCGEKDAQRTCDGLVSCYWCKKDKDGISLSKPYCGTSEKCFRGTENPVYRDDEQNDKICQPSTDRGSKGLSVAASVGICIGCVFALLILIGIYKVVKCHQNTGPRPVRTFSTQKSAAAQLTEHEMSHGNQGHDYEDPRDLVMLPGPPSYNEVLRQQNPNYSPPLPTIPESTDPADVQPVIPGRNAVRKQSVNNPPPVPLTRRPSGTIEHPGLFQHGTQPAKNTKRKFSLDSSGVLTSNESPPPLAPRARGFSHITPPILAHVPELSTASLPQKSNEAGELMYSNAISTARAARALREEEKEHEDTNDDLGYVECIHARDVAGEPQAIYAKDSKL</sequence>
<keyword evidence="4" id="KW-1185">Reference proteome</keyword>